<evidence type="ECO:0000313" key="3">
    <source>
        <dbReference type="EMBL" id="KIO01998.1"/>
    </source>
</evidence>
<dbReference type="InterPro" id="IPR004147">
    <property type="entry name" value="ABC1_dom"/>
</dbReference>
<dbReference type="Pfam" id="PF03109">
    <property type="entry name" value="ABC1"/>
    <property type="match status" value="1"/>
</dbReference>
<sequence>MLVRSPFPSPGTSRRICRRHLFLSSPAPHRSRLFCYSRRTALAVVGLGVLWFADKQLNASAVARNIRTLCTCTLITLDYKLNFQPEKANQIPQLHERVADRIYNLLTSNGGLYIKLGSLPFLMLFRIAGQAIGANAALMPLPMQDRFSRLFDDAPQIPYSSILSVFQSEFGRSPAGPDGVFAEFEEQAVASASIAQVHRARLQSGEWVAVKIQKPDVSKQVEWDLGAFRIVMWMFESWFDMPACFAVDFISRHLREELDFLQEARNAITTAKFIATEPRLSGKVHIPKVFTEYSTRRVLTAEWVDGVRLSDRSGIRKLMGEDKRPGLHPLHPSLEGVQLRGGLRAIMQTMVELFSAQMFSWGWVHCDPHPGNIIIRPHPQHRMYPQLVLLDHGLYVRVGDEFRRKYAELWRALFATDWDTVEAITTSWGIGAPDLFASATLMRPVSFRMRRDEDGSGDSENGTMNQYERSLQMKERLKNFLYDTDKMPKELIFLGRNMRIVQGNNQVLGSPVNRIKITAYWASRSLTTTTNLTFRQRMREYWRYMSFRIIMFSIDLAFWASKVRQWIRTLFGMASEGFEDELERNMRGFAKSAFGVDVAPDMCFAHKQSEIQAHYPGSLEPPVYSWLTRLRWLLIRETTEPSNY</sequence>
<reference evidence="4" key="2">
    <citation type="submission" date="2015-01" db="EMBL/GenBank/DDBJ databases">
        <title>Evolutionary Origins and Diversification of the Mycorrhizal Mutualists.</title>
        <authorList>
            <consortium name="DOE Joint Genome Institute"/>
            <consortium name="Mycorrhizal Genomics Consortium"/>
            <person name="Kohler A."/>
            <person name="Kuo A."/>
            <person name="Nagy L.G."/>
            <person name="Floudas D."/>
            <person name="Copeland A."/>
            <person name="Barry K.W."/>
            <person name="Cichocki N."/>
            <person name="Veneault-Fourrey C."/>
            <person name="LaButti K."/>
            <person name="Lindquist E.A."/>
            <person name="Lipzen A."/>
            <person name="Lundell T."/>
            <person name="Morin E."/>
            <person name="Murat C."/>
            <person name="Riley R."/>
            <person name="Ohm R."/>
            <person name="Sun H."/>
            <person name="Tunlid A."/>
            <person name="Henrissat B."/>
            <person name="Grigoriev I.V."/>
            <person name="Hibbett D.S."/>
            <person name="Martin F."/>
        </authorList>
    </citation>
    <scope>NUCLEOTIDE SEQUENCE [LARGE SCALE GENOMIC DNA]</scope>
    <source>
        <strain evidence="4">Marx 270</strain>
    </source>
</reference>
<feature type="domain" description="ABC1 atypical kinase-like" evidence="2">
    <location>
        <begin position="150"/>
        <end position="422"/>
    </location>
</feature>
<dbReference type="SUPFAM" id="SSF56112">
    <property type="entry name" value="Protein kinase-like (PK-like)"/>
    <property type="match status" value="1"/>
</dbReference>
<dbReference type="InterPro" id="IPR045307">
    <property type="entry name" value="ADCK1_dom"/>
</dbReference>
<reference evidence="3 4" key="1">
    <citation type="submission" date="2014-04" db="EMBL/GenBank/DDBJ databases">
        <authorList>
            <consortium name="DOE Joint Genome Institute"/>
            <person name="Kuo A."/>
            <person name="Kohler A."/>
            <person name="Costa M.D."/>
            <person name="Nagy L.G."/>
            <person name="Floudas D."/>
            <person name="Copeland A."/>
            <person name="Barry K.W."/>
            <person name="Cichocki N."/>
            <person name="Veneault-Fourrey C."/>
            <person name="LaButti K."/>
            <person name="Lindquist E.A."/>
            <person name="Lipzen A."/>
            <person name="Lundell T."/>
            <person name="Morin E."/>
            <person name="Murat C."/>
            <person name="Sun H."/>
            <person name="Tunlid A."/>
            <person name="Henrissat B."/>
            <person name="Grigoriev I.V."/>
            <person name="Hibbett D.S."/>
            <person name="Martin F."/>
            <person name="Nordberg H.P."/>
            <person name="Cantor M.N."/>
            <person name="Hua S.X."/>
        </authorList>
    </citation>
    <scope>NUCLEOTIDE SEQUENCE [LARGE SCALE GENOMIC DNA]</scope>
    <source>
        <strain evidence="3 4">Marx 270</strain>
    </source>
</reference>
<accession>A0A0C3IYX0</accession>
<dbReference type="HOGENOM" id="CLU_006533_2_4_1"/>
<evidence type="ECO:0000256" key="1">
    <source>
        <dbReference type="ARBA" id="ARBA00009670"/>
    </source>
</evidence>
<dbReference type="AlphaFoldDB" id="A0A0C3IYX0"/>
<dbReference type="Proteomes" id="UP000054217">
    <property type="component" value="Unassembled WGS sequence"/>
</dbReference>
<name>A0A0C3IYX0_PISTI</name>
<dbReference type="InterPro" id="IPR011009">
    <property type="entry name" value="Kinase-like_dom_sf"/>
</dbReference>
<dbReference type="PANTHER" id="PTHR43173">
    <property type="entry name" value="ABC1 FAMILY PROTEIN"/>
    <property type="match status" value="1"/>
</dbReference>
<protein>
    <recommendedName>
        <fullName evidence="2">ABC1 atypical kinase-like domain-containing protein</fullName>
    </recommendedName>
</protein>
<evidence type="ECO:0000313" key="4">
    <source>
        <dbReference type="Proteomes" id="UP000054217"/>
    </source>
</evidence>
<dbReference type="OrthoDB" id="427480at2759"/>
<gene>
    <name evidence="3" type="ORF">M404DRAFT_9945</name>
</gene>
<evidence type="ECO:0000259" key="2">
    <source>
        <dbReference type="Pfam" id="PF03109"/>
    </source>
</evidence>
<dbReference type="EMBL" id="KN831984">
    <property type="protein sequence ID" value="KIO01998.1"/>
    <property type="molecule type" value="Genomic_DNA"/>
</dbReference>
<keyword evidence="4" id="KW-1185">Reference proteome</keyword>
<proteinExistence type="inferred from homology"/>
<dbReference type="InParanoid" id="A0A0C3IYX0"/>
<comment type="similarity">
    <text evidence="1">Belongs to the protein kinase superfamily. ADCK protein kinase family.</text>
</comment>
<organism evidence="3 4">
    <name type="scientific">Pisolithus tinctorius Marx 270</name>
    <dbReference type="NCBI Taxonomy" id="870435"/>
    <lineage>
        <taxon>Eukaryota</taxon>
        <taxon>Fungi</taxon>
        <taxon>Dikarya</taxon>
        <taxon>Basidiomycota</taxon>
        <taxon>Agaricomycotina</taxon>
        <taxon>Agaricomycetes</taxon>
        <taxon>Agaricomycetidae</taxon>
        <taxon>Boletales</taxon>
        <taxon>Sclerodermatineae</taxon>
        <taxon>Pisolithaceae</taxon>
        <taxon>Pisolithus</taxon>
    </lineage>
</organism>
<dbReference type="STRING" id="870435.A0A0C3IYX0"/>
<dbReference type="CDD" id="cd13969">
    <property type="entry name" value="ADCK1-like"/>
    <property type="match status" value="1"/>
</dbReference>
<dbReference type="PANTHER" id="PTHR43173:SF37">
    <property type="entry name" value="ABC1 FAMILY PROTEIN C10F6.14C"/>
    <property type="match status" value="1"/>
</dbReference>
<dbReference type="InterPro" id="IPR051130">
    <property type="entry name" value="Mito_struct-func_regulator"/>
</dbReference>